<dbReference type="InterPro" id="IPR013324">
    <property type="entry name" value="RNA_pol_sigma_r3/r4-like"/>
</dbReference>
<dbReference type="AlphaFoldDB" id="A0A0W8F6V6"/>
<name>A0A0W8F6V6_9ZZZZ</name>
<accession>A0A0W8F6V6</accession>
<gene>
    <name evidence="1" type="ORF">ASZ90_013978</name>
</gene>
<proteinExistence type="predicted"/>
<dbReference type="SUPFAM" id="SSF88659">
    <property type="entry name" value="Sigma3 and sigma4 domains of RNA polymerase sigma factors"/>
    <property type="match status" value="1"/>
</dbReference>
<reference evidence="1" key="1">
    <citation type="journal article" date="2015" name="Proc. Natl. Acad. Sci. U.S.A.">
        <title>Networks of energetic and metabolic interactions define dynamics in microbial communities.</title>
        <authorList>
            <person name="Embree M."/>
            <person name="Liu J.K."/>
            <person name="Al-Bassam M.M."/>
            <person name="Zengler K."/>
        </authorList>
    </citation>
    <scope>NUCLEOTIDE SEQUENCE</scope>
</reference>
<protein>
    <submittedName>
        <fullName evidence="1">Uncharacterized protein</fullName>
    </submittedName>
</protein>
<comment type="caution">
    <text evidence="1">The sequence shown here is derived from an EMBL/GenBank/DDBJ whole genome shotgun (WGS) entry which is preliminary data.</text>
</comment>
<organism evidence="1">
    <name type="scientific">hydrocarbon metagenome</name>
    <dbReference type="NCBI Taxonomy" id="938273"/>
    <lineage>
        <taxon>unclassified sequences</taxon>
        <taxon>metagenomes</taxon>
        <taxon>ecological metagenomes</taxon>
    </lineage>
</organism>
<dbReference type="EMBL" id="LNQE01001503">
    <property type="protein sequence ID" value="KUG16306.1"/>
    <property type="molecule type" value="Genomic_DNA"/>
</dbReference>
<evidence type="ECO:0000313" key="1">
    <source>
        <dbReference type="EMBL" id="KUG16306.1"/>
    </source>
</evidence>
<sequence>MYKLDDYNLKEIGEKLNISFSAVGRRLKKTDYDIVVRIVERYSEMIKIKINSHIINHKGD</sequence>